<accession>L5LZ72</accession>
<dbReference type="EMBL" id="KB106585">
    <property type="protein sequence ID" value="ELK30763.1"/>
    <property type="molecule type" value="Genomic_DNA"/>
</dbReference>
<name>L5LZ72_MYODS</name>
<feature type="compositionally biased region" description="Basic and acidic residues" evidence="1">
    <location>
        <begin position="58"/>
        <end position="78"/>
    </location>
</feature>
<feature type="compositionally biased region" description="Basic and acidic residues" evidence="1">
    <location>
        <begin position="88"/>
        <end position="118"/>
    </location>
</feature>
<reference evidence="3" key="1">
    <citation type="journal article" date="2013" name="Science">
        <title>Comparative analysis of bat genomes provides insight into the evolution of flight and immunity.</title>
        <authorList>
            <person name="Zhang G."/>
            <person name="Cowled C."/>
            <person name="Shi Z."/>
            <person name="Huang Z."/>
            <person name="Bishop-Lilly K.A."/>
            <person name="Fang X."/>
            <person name="Wynne J.W."/>
            <person name="Xiong Z."/>
            <person name="Baker M.L."/>
            <person name="Zhao W."/>
            <person name="Tachedjian M."/>
            <person name="Zhu Y."/>
            <person name="Zhou P."/>
            <person name="Jiang X."/>
            <person name="Ng J."/>
            <person name="Yang L."/>
            <person name="Wu L."/>
            <person name="Xiao J."/>
            <person name="Feng Y."/>
            <person name="Chen Y."/>
            <person name="Sun X."/>
            <person name="Zhang Y."/>
            <person name="Marsh G.A."/>
            <person name="Crameri G."/>
            <person name="Broder C.C."/>
            <person name="Frey K.G."/>
            <person name="Wang L.F."/>
            <person name="Wang J."/>
        </authorList>
    </citation>
    <scope>NUCLEOTIDE SEQUENCE [LARGE SCALE GENOMIC DNA]</scope>
</reference>
<organism evidence="2 3">
    <name type="scientific">Myotis davidii</name>
    <name type="common">David's myotis</name>
    <dbReference type="NCBI Taxonomy" id="225400"/>
    <lineage>
        <taxon>Eukaryota</taxon>
        <taxon>Metazoa</taxon>
        <taxon>Chordata</taxon>
        <taxon>Craniata</taxon>
        <taxon>Vertebrata</taxon>
        <taxon>Euteleostomi</taxon>
        <taxon>Mammalia</taxon>
        <taxon>Eutheria</taxon>
        <taxon>Laurasiatheria</taxon>
        <taxon>Chiroptera</taxon>
        <taxon>Yangochiroptera</taxon>
        <taxon>Vespertilionidae</taxon>
        <taxon>Myotis</taxon>
    </lineage>
</organism>
<dbReference type="AlphaFoldDB" id="L5LZ72"/>
<keyword evidence="3" id="KW-1185">Reference proteome</keyword>
<feature type="compositionally biased region" description="Basic and acidic residues" evidence="1">
    <location>
        <begin position="10"/>
        <end position="23"/>
    </location>
</feature>
<dbReference type="Proteomes" id="UP000010556">
    <property type="component" value="Unassembled WGS sequence"/>
</dbReference>
<feature type="compositionally biased region" description="Basic and acidic residues" evidence="1">
    <location>
        <begin position="35"/>
        <end position="49"/>
    </location>
</feature>
<evidence type="ECO:0000313" key="2">
    <source>
        <dbReference type="EMBL" id="ELK30763.1"/>
    </source>
</evidence>
<sequence length="118" mass="14216">MEITIRNSPYRREDSMEDRREDNDSLAFKPPQQMSRKEKAHHREDEKREKRGKRARVKGKEREQEHWKRHREEQDEARSSPGVGEVGDGERAFQEREAPPGAAGKEREWEHKLWEQQQ</sequence>
<evidence type="ECO:0000313" key="3">
    <source>
        <dbReference type="Proteomes" id="UP000010556"/>
    </source>
</evidence>
<proteinExistence type="predicted"/>
<evidence type="ECO:0000256" key="1">
    <source>
        <dbReference type="SAM" id="MobiDB-lite"/>
    </source>
</evidence>
<gene>
    <name evidence="2" type="ORF">MDA_GLEAN10024730</name>
</gene>
<keyword evidence="2" id="KW-0808">Transferase</keyword>
<dbReference type="GO" id="GO:0016301">
    <property type="term" value="F:kinase activity"/>
    <property type="evidence" value="ECO:0007669"/>
    <property type="project" value="UniProtKB-KW"/>
</dbReference>
<protein>
    <submittedName>
        <fullName evidence="2">Cyclin-dependent kinase 11A</fullName>
    </submittedName>
</protein>
<keyword evidence="2" id="KW-0418">Kinase</keyword>
<feature type="region of interest" description="Disordered" evidence="1">
    <location>
        <begin position="1"/>
        <end position="118"/>
    </location>
</feature>